<protein>
    <submittedName>
        <fullName evidence="1">Uncharacterized protein</fullName>
    </submittedName>
</protein>
<name>A0A8S3ZKT7_9EUPU</name>
<evidence type="ECO:0000313" key="1">
    <source>
        <dbReference type="EMBL" id="CAG5128638.1"/>
    </source>
</evidence>
<dbReference type="AlphaFoldDB" id="A0A8S3ZKT7"/>
<comment type="caution">
    <text evidence="1">The sequence shown here is derived from an EMBL/GenBank/DDBJ whole genome shotgun (WGS) entry which is preliminary data.</text>
</comment>
<dbReference type="OrthoDB" id="5961967at2759"/>
<reference evidence="1" key="1">
    <citation type="submission" date="2021-04" db="EMBL/GenBank/DDBJ databases">
        <authorList>
            <consortium name="Molecular Ecology Group"/>
        </authorList>
    </citation>
    <scope>NUCLEOTIDE SEQUENCE</scope>
</reference>
<dbReference type="EMBL" id="CAJHNH020003142">
    <property type="protein sequence ID" value="CAG5128638.1"/>
    <property type="molecule type" value="Genomic_DNA"/>
</dbReference>
<sequence>MSTFPKTIKMFFVTVTILPQKEGLDLPRFLQKLTTLLADYSTATRVIYKFKVSGESKILSVFHVSNIIGFERTIGGLWRIGAVEVDCQPIVSYESFARSLKVPDHLTKPSSVGLSKEGLFWLEFDVEYMGKTTDELIAVWRKEAEAVLTARHKEGTSIELYKSVAQRK</sequence>
<feature type="non-terminal residue" evidence="1">
    <location>
        <position position="1"/>
    </location>
</feature>
<evidence type="ECO:0000313" key="2">
    <source>
        <dbReference type="Proteomes" id="UP000678393"/>
    </source>
</evidence>
<proteinExistence type="predicted"/>
<organism evidence="1 2">
    <name type="scientific">Candidula unifasciata</name>
    <dbReference type="NCBI Taxonomy" id="100452"/>
    <lineage>
        <taxon>Eukaryota</taxon>
        <taxon>Metazoa</taxon>
        <taxon>Spiralia</taxon>
        <taxon>Lophotrochozoa</taxon>
        <taxon>Mollusca</taxon>
        <taxon>Gastropoda</taxon>
        <taxon>Heterobranchia</taxon>
        <taxon>Euthyneura</taxon>
        <taxon>Panpulmonata</taxon>
        <taxon>Eupulmonata</taxon>
        <taxon>Stylommatophora</taxon>
        <taxon>Helicina</taxon>
        <taxon>Helicoidea</taxon>
        <taxon>Geomitridae</taxon>
        <taxon>Candidula</taxon>
    </lineage>
</organism>
<gene>
    <name evidence="1" type="ORF">CUNI_LOCUS14196</name>
</gene>
<keyword evidence="2" id="KW-1185">Reference proteome</keyword>
<dbReference type="Proteomes" id="UP000678393">
    <property type="component" value="Unassembled WGS sequence"/>
</dbReference>
<accession>A0A8S3ZKT7</accession>